<gene>
    <name evidence="1" type="ORF">FHS16_004367</name>
</gene>
<keyword evidence="2" id="KW-1185">Reference proteome</keyword>
<reference evidence="1 2" key="1">
    <citation type="submission" date="2020-08" db="EMBL/GenBank/DDBJ databases">
        <title>Genomic Encyclopedia of Type Strains, Phase III (KMG-III): the genomes of soil and plant-associated and newly described type strains.</title>
        <authorList>
            <person name="Whitman W."/>
        </authorList>
    </citation>
    <scope>NUCLEOTIDE SEQUENCE [LARGE SCALE GENOMIC DNA]</scope>
    <source>
        <strain evidence="1 2">CECT 8234</strain>
    </source>
</reference>
<comment type="caution">
    <text evidence="1">The sequence shown here is derived from an EMBL/GenBank/DDBJ whole genome shotgun (WGS) entry which is preliminary data.</text>
</comment>
<accession>A0A7W5GBX4</accession>
<proteinExistence type="predicted"/>
<evidence type="ECO:0000313" key="2">
    <source>
        <dbReference type="Proteomes" id="UP000518605"/>
    </source>
</evidence>
<dbReference type="SUPFAM" id="SSF54285">
    <property type="entry name" value="MoaD/ThiS"/>
    <property type="match status" value="1"/>
</dbReference>
<name>A0A7W5GBX4_9BACL</name>
<organism evidence="1 2">
    <name type="scientific">Paenibacillus endophyticus</name>
    <dbReference type="NCBI Taxonomy" id="1294268"/>
    <lineage>
        <taxon>Bacteria</taxon>
        <taxon>Bacillati</taxon>
        <taxon>Bacillota</taxon>
        <taxon>Bacilli</taxon>
        <taxon>Bacillales</taxon>
        <taxon>Paenibacillaceae</taxon>
        <taxon>Paenibacillus</taxon>
    </lineage>
</organism>
<evidence type="ECO:0000313" key="1">
    <source>
        <dbReference type="EMBL" id="MBB3154285.1"/>
    </source>
</evidence>
<dbReference type="InterPro" id="IPR003749">
    <property type="entry name" value="ThiS/MoaD-like"/>
</dbReference>
<dbReference type="InterPro" id="IPR012675">
    <property type="entry name" value="Beta-grasp_dom_sf"/>
</dbReference>
<dbReference type="InterPro" id="IPR010035">
    <property type="entry name" value="Thi_S"/>
</dbReference>
<dbReference type="NCBIfam" id="TIGR01683">
    <property type="entry name" value="thiS"/>
    <property type="match status" value="1"/>
</dbReference>
<dbReference type="EMBL" id="JACHXW010000015">
    <property type="protein sequence ID" value="MBB3154285.1"/>
    <property type="molecule type" value="Genomic_DNA"/>
</dbReference>
<sequence length="66" mass="7089">MELVINGEKQHLELVGTIQDVIEKLGLTGKPVVAEADGKVLTAELWTETSVYPGMKIELVHFVGGG</sequence>
<dbReference type="Pfam" id="PF02597">
    <property type="entry name" value="ThiS"/>
    <property type="match status" value="1"/>
</dbReference>
<dbReference type="RefSeq" id="WP_183567455.1">
    <property type="nucleotide sequence ID" value="NZ_CBCSLB010000016.1"/>
</dbReference>
<dbReference type="Gene3D" id="3.10.20.30">
    <property type="match status" value="1"/>
</dbReference>
<dbReference type="InterPro" id="IPR016155">
    <property type="entry name" value="Mopterin_synth/thiamin_S_b"/>
</dbReference>
<dbReference type="Proteomes" id="UP000518605">
    <property type="component" value="Unassembled WGS sequence"/>
</dbReference>
<protein>
    <submittedName>
        <fullName evidence="1">Sulfur carrier protein</fullName>
    </submittedName>
</protein>
<dbReference type="AlphaFoldDB" id="A0A7W5GBX4"/>
<dbReference type="CDD" id="cd00565">
    <property type="entry name" value="Ubl_ThiS"/>
    <property type="match status" value="1"/>
</dbReference>